<feature type="transmembrane region" description="Helical" evidence="2">
    <location>
        <begin position="225"/>
        <end position="247"/>
    </location>
</feature>
<keyword evidence="4" id="KW-0808">Transferase</keyword>
<keyword evidence="2" id="KW-1133">Transmembrane helix</keyword>
<dbReference type="EMBL" id="JBHTLP010000043">
    <property type="protein sequence ID" value="MFD1145343.1"/>
    <property type="molecule type" value="Genomic_DNA"/>
</dbReference>
<dbReference type="InterPro" id="IPR001173">
    <property type="entry name" value="Glyco_trans_2-like"/>
</dbReference>
<dbReference type="Pfam" id="PF00535">
    <property type="entry name" value="Glycos_transf_2"/>
    <property type="match status" value="1"/>
</dbReference>
<dbReference type="CDD" id="cd02511">
    <property type="entry name" value="Beta4Glucosyltransferase"/>
    <property type="match status" value="1"/>
</dbReference>
<sequence>MIEPLDLTIAIPVKNEEKNLAICLASIGPDLARNIVVIDSGSTDRTKEIALQYGAKVVDFVWNGQFPKKRNWYLRNHTPQSKWVMFLDADEFLTDKFKAELRQALKRDDKVGYWLRYTIYFMGKPMKGGYFLHKLALFRVGAGEYERIDEKQWSKLDMEVHEHPVLEGEIGTIKSKIDHQDMRGISYYVTKHNEYSSWEAARFLKMSKDTQSVNKWSWMQRIKYGLMRTPLLGPAFFFGSFFLMGGFRDGSRGFAFALLKMAYFTQMYCKIRELSEEEQEVVSTVVPESLKV</sequence>
<keyword evidence="5" id="KW-1185">Reference proteome</keyword>
<dbReference type="RefSeq" id="WP_265991498.1">
    <property type="nucleotide sequence ID" value="NZ_CP110973.1"/>
</dbReference>
<keyword evidence="2" id="KW-0812">Transmembrane</keyword>
<dbReference type="SUPFAM" id="SSF53448">
    <property type="entry name" value="Nucleotide-diphospho-sugar transferases"/>
    <property type="match status" value="1"/>
</dbReference>
<evidence type="ECO:0000256" key="2">
    <source>
        <dbReference type="SAM" id="Phobius"/>
    </source>
</evidence>
<feature type="domain" description="Glycosyltransferase 2-like" evidence="3">
    <location>
        <begin position="8"/>
        <end position="123"/>
    </location>
</feature>
<dbReference type="PANTHER" id="PTHR43630:SF2">
    <property type="entry name" value="GLYCOSYLTRANSFERASE"/>
    <property type="match status" value="1"/>
</dbReference>
<name>A0ABW3QC29_9BACT</name>
<dbReference type="InterPro" id="IPR029044">
    <property type="entry name" value="Nucleotide-diphossugar_trans"/>
</dbReference>
<reference evidence="5" key="1">
    <citation type="journal article" date="2019" name="Int. J. Syst. Evol. Microbiol.">
        <title>The Global Catalogue of Microorganisms (GCM) 10K type strain sequencing project: providing services to taxonomists for standard genome sequencing and annotation.</title>
        <authorList>
            <consortium name="The Broad Institute Genomics Platform"/>
            <consortium name="The Broad Institute Genome Sequencing Center for Infectious Disease"/>
            <person name="Wu L."/>
            <person name="Ma J."/>
        </authorList>
    </citation>
    <scope>NUCLEOTIDE SEQUENCE [LARGE SCALE GENOMIC DNA]</scope>
    <source>
        <strain evidence="5">CCUG 55608</strain>
    </source>
</reference>
<organism evidence="4 5">
    <name type="scientific">Larkinella insperata</name>
    <dbReference type="NCBI Taxonomy" id="332158"/>
    <lineage>
        <taxon>Bacteria</taxon>
        <taxon>Pseudomonadati</taxon>
        <taxon>Bacteroidota</taxon>
        <taxon>Cytophagia</taxon>
        <taxon>Cytophagales</taxon>
        <taxon>Spirosomataceae</taxon>
        <taxon>Larkinella</taxon>
    </lineage>
</organism>
<proteinExistence type="inferred from homology"/>
<evidence type="ECO:0000256" key="1">
    <source>
        <dbReference type="ARBA" id="ARBA00038494"/>
    </source>
</evidence>
<dbReference type="EC" id="2.4.-.-" evidence="4"/>
<evidence type="ECO:0000313" key="4">
    <source>
        <dbReference type="EMBL" id="MFD1145343.1"/>
    </source>
</evidence>
<evidence type="ECO:0000259" key="3">
    <source>
        <dbReference type="Pfam" id="PF00535"/>
    </source>
</evidence>
<dbReference type="GO" id="GO:0016757">
    <property type="term" value="F:glycosyltransferase activity"/>
    <property type="evidence" value="ECO:0007669"/>
    <property type="project" value="UniProtKB-KW"/>
</dbReference>
<comment type="caution">
    <text evidence="4">The sequence shown here is derived from an EMBL/GenBank/DDBJ whole genome shotgun (WGS) entry which is preliminary data.</text>
</comment>
<evidence type="ECO:0000313" key="5">
    <source>
        <dbReference type="Proteomes" id="UP001597116"/>
    </source>
</evidence>
<protein>
    <submittedName>
        <fullName evidence="4">Glycosyltransferase family 2 protein</fullName>
        <ecNumber evidence="4">2.4.-.-</ecNumber>
    </submittedName>
</protein>
<keyword evidence="4" id="KW-0328">Glycosyltransferase</keyword>
<gene>
    <name evidence="4" type="ORF">ACFQ4C_29725</name>
</gene>
<keyword evidence="2" id="KW-0472">Membrane</keyword>
<dbReference type="Gene3D" id="3.90.550.10">
    <property type="entry name" value="Spore Coat Polysaccharide Biosynthesis Protein SpsA, Chain A"/>
    <property type="match status" value="1"/>
</dbReference>
<dbReference type="PANTHER" id="PTHR43630">
    <property type="entry name" value="POLY-BETA-1,6-N-ACETYL-D-GLUCOSAMINE SYNTHASE"/>
    <property type="match status" value="1"/>
</dbReference>
<accession>A0ABW3QC29</accession>
<comment type="similarity">
    <text evidence="1">Belongs to the glycosyltransferase 2 family. WaaE/KdtX subfamily.</text>
</comment>
<dbReference type="Proteomes" id="UP001597116">
    <property type="component" value="Unassembled WGS sequence"/>
</dbReference>